<dbReference type="AlphaFoldDB" id="A0A9X3S2Y3"/>
<evidence type="ECO:0008006" key="4">
    <source>
        <dbReference type="Google" id="ProtNLM"/>
    </source>
</evidence>
<proteinExistence type="predicted"/>
<gene>
    <name evidence="2" type="ORF">OM076_27300</name>
</gene>
<dbReference type="RefSeq" id="WP_270043257.1">
    <property type="nucleotide sequence ID" value="NZ_JAPDOD010000029.1"/>
</dbReference>
<evidence type="ECO:0000256" key="1">
    <source>
        <dbReference type="SAM" id="Phobius"/>
    </source>
</evidence>
<feature type="transmembrane region" description="Helical" evidence="1">
    <location>
        <begin position="104"/>
        <end position="125"/>
    </location>
</feature>
<dbReference type="Proteomes" id="UP001149140">
    <property type="component" value="Unassembled WGS sequence"/>
</dbReference>
<feature type="transmembrane region" description="Helical" evidence="1">
    <location>
        <begin position="191"/>
        <end position="211"/>
    </location>
</feature>
<dbReference type="EMBL" id="JAPDOD010000029">
    <property type="protein sequence ID" value="MDA0164009.1"/>
    <property type="molecule type" value="Genomic_DNA"/>
</dbReference>
<keyword evidence="1" id="KW-1133">Transmembrane helix</keyword>
<feature type="transmembrane region" description="Helical" evidence="1">
    <location>
        <begin position="80"/>
        <end position="98"/>
    </location>
</feature>
<protein>
    <recommendedName>
        <fullName evidence="4">DUF1097 domain-containing protein</fullName>
    </recommendedName>
</protein>
<keyword evidence="3" id="KW-1185">Reference proteome</keyword>
<name>A0A9X3S2Y3_9ACTN</name>
<feature type="transmembrane region" description="Helical" evidence="1">
    <location>
        <begin position="50"/>
        <end position="68"/>
    </location>
</feature>
<reference evidence="2" key="1">
    <citation type="submission" date="2022-10" db="EMBL/GenBank/DDBJ databases">
        <title>The WGS of Solirubrobacter ginsenosidimutans DSM 21036.</title>
        <authorList>
            <person name="Jiang Z."/>
        </authorList>
    </citation>
    <scope>NUCLEOTIDE SEQUENCE</scope>
    <source>
        <strain evidence="2">DSM 21036</strain>
    </source>
</reference>
<evidence type="ECO:0000313" key="3">
    <source>
        <dbReference type="Proteomes" id="UP001149140"/>
    </source>
</evidence>
<evidence type="ECO:0000313" key="2">
    <source>
        <dbReference type="EMBL" id="MDA0164009.1"/>
    </source>
</evidence>
<feature type="transmembrane region" description="Helical" evidence="1">
    <location>
        <begin position="130"/>
        <end position="148"/>
    </location>
</feature>
<comment type="caution">
    <text evidence="2">The sequence shown here is derived from an EMBL/GenBank/DDBJ whole genome shotgun (WGS) entry which is preliminary data.</text>
</comment>
<keyword evidence="1" id="KW-0472">Membrane</keyword>
<keyword evidence="1" id="KW-0812">Transmembrane</keyword>
<organism evidence="2 3">
    <name type="scientific">Solirubrobacter ginsenosidimutans</name>
    <dbReference type="NCBI Taxonomy" id="490573"/>
    <lineage>
        <taxon>Bacteria</taxon>
        <taxon>Bacillati</taxon>
        <taxon>Actinomycetota</taxon>
        <taxon>Thermoleophilia</taxon>
        <taxon>Solirubrobacterales</taxon>
        <taxon>Solirubrobacteraceae</taxon>
        <taxon>Solirubrobacter</taxon>
    </lineage>
</organism>
<sequence length="236" mass="24419">MSARLKAVLPLTLSIGVLAFLASELALNFTFHWVTVQDGVFGKYGLPQNLHLVLPALFVSWGLFFMLGADTAALGKTITAAFTGALFAGIAMFFGPMFADSPDFWGLALWIGITAAGLIVLSTVVEDDRFAPAPAFACYASVFFWWIATGLDNFVPGGKGAHTVDAVTAAITNKPLAAGTGAFGGLISMSWIAVVVSIFVSLVVGSLFGLLSVKLAGALGKVGARSTSEPNIAAPA</sequence>
<accession>A0A9X3S2Y3</accession>